<keyword evidence="6" id="KW-1185">Reference proteome</keyword>
<dbReference type="GO" id="GO:0003984">
    <property type="term" value="F:acetolactate synthase activity"/>
    <property type="evidence" value="ECO:0007669"/>
    <property type="project" value="UniProtKB-UniRule"/>
</dbReference>
<dbReference type="SUPFAM" id="SSF55021">
    <property type="entry name" value="ACT-like"/>
    <property type="match status" value="2"/>
</dbReference>
<dbReference type="InterPro" id="IPR019455">
    <property type="entry name" value="Acetolactate_synth_ssu_C"/>
</dbReference>
<dbReference type="GO" id="GO:0009099">
    <property type="term" value="P:L-valine biosynthetic process"/>
    <property type="evidence" value="ECO:0007669"/>
    <property type="project" value="UniProtKB-UniRule"/>
</dbReference>
<evidence type="ECO:0000259" key="4">
    <source>
        <dbReference type="PROSITE" id="PS51671"/>
    </source>
</evidence>
<evidence type="ECO:0000313" key="6">
    <source>
        <dbReference type="Proteomes" id="UP000257004"/>
    </source>
</evidence>
<dbReference type="InterPro" id="IPR054480">
    <property type="entry name" value="AHAS_small-like_ACT"/>
</dbReference>
<dbReference type="GO" id="GO:1990610">
    <property type="term" value="F:acetolactate synthase regulator activity"/>
    <property type="evidence" value="ECO:0007669"/>
    <property type="project" value="UniProtKB-UniRule"/>
</dbReference>
<dbReference type="InterPro" id="IPR002912">
    <property type="entry name" value="ACT_dom"/>
</dbReference>
<comment type="caution">
    <text evidence="5">The sequence shown here is derived from an EMBL/GenBank/DDBJ whole genome shotgun (WGS) entry which is preliminary data.</text>
</comment>
<protein>
    <recommendedName>
        <fullName evidence="3">Acetolactate synthase small subunit</fullName>
        <shortName evidence="3">AHAS</shortName>
        <shortName evidence="3">ALS</shortName>
        <ecNumber evidence="3">2.2.1.6</ecNumber>
    </recommendedName>
    <alternativeName>
        <fullName evidence="3">Acetohydroxy-acid synthase small subunit</fullName>
    </alternativeName>
</protein>
<comment type="pathway">
    <text evidence="3">Amino-acid biosynthesis; L-isoleucine biosynthesis; L-isoleucine from 2-oxobutanoate: step 1/4.</text>
</comment>
<dbReference type="NCBIfam" id="TIGR00119">
    <property type="entry name" value="acolac_sm"/>
    <property type="match status" value="1"/>
</dbReference>
<dbReference type="PROSITE" id="PS51671">
    <property type="entry name" value="ACT"/>
    <property type="match status" value="1"/>
</dbReference>
<dbReference type="UniPathway" id="UPA00047">
    <property type="reaction ID" value="UER00055"/>
</dbReference>
<evidence type="ECO:0000256" key="1">
    <source>
        <dbReference type="ARBA" id="ARBA00011744"/>
    </source>
</evidence>
<comment type="catalytic activity">
    <reaction evidence="2 3">
        <text>2 pyruvate + H(+) = (2S)-2-acetolactate + CO2</text>
        <dbReference type="Rhea" id="RHEA:25249"/>
        <dbReference type="ChEBI" id="CHEBI:15361"/>
        <dbReference type="ChEBI" id="CHEBI:15378"/>
        <dbReference type="ChEBI" id="CHEBI:16526"/>
        <dbReference type="ChEBI" id="CHEBI:58476"/>
        <dbReference type="EC" id="2.2.1.6"/>
    </reaction>
</comment>
<proteinExistence type="inferred from homology"/>
<dbReference type="Gene3D" id="3.30.70.260">
    <property type="match status" value="1"/>
</dbReference>
<accession>A0A3D9FQR3</accession>
<feature type="domain" description="ACT" evidence="4">
    <location>
        <begin position="6"/>
        <end position="86"/>
    </location>
</feature>
<keyword evidence="3" id="KW-0028">Amino-acid biosynthesis</keyword>
<evidence type="ECO:0000256" key="2">
    <source>
        <dbReference type="ARBA" id="ARBA00048670"/>
    </source>
</evidence>
<dbReference type="UniPathway" id="UPA00049">
    <property type="reaction ID" value="UER00059"/>
</dbReference>
<dbReference type="AlphaFoldDB" id="A0A3D9FQR3"/>
<comment type="subunit">
    <text evidence="1 3">Dimer of large and small chains.</text>
</comment>
<dbReference type="Gene3D" id="3.30.70.1150">
    <property type="entry name" value="ACT-like. Chain A, domain 2"/>
    <property type="match status" value="1"/>
</dbReference>
<dbReference type="PANTHER" id="PTHR30239:SF0">
    <property type="entry name" value="ACETOLACTATE SYNTHASE SMALL SUBUNIT 1, CHLOROPLASTIC"/>
    <property type="match status" value="1"/>
</dbReference>
<dbReference type="Pfam" id="PF10369">
    <property type="entry name" value="ALS_ss_C"/>
    <property type="match status" value="1"/>
</dbReference>
<dbReference type="OrthoDB" id="1523722at2"/>
<dbReference type="InterPro" id="IPR045865">
    <property type="entry name" value="ACT-like_dom_sf"/>
</dbReference>
<dbReference type="InterPro" id="IPR027271">
    <property type="entry name" value="Acetolactate_synth/TF_NikR_C"/>
</dbReference>
<organism evidence="5 6">
    <name type="scientific">Flavobacterium cutihirudinis</name>
    <dbReference type="NCBI Taxonomy" id="1265740"/>
    <lineage>
        <taxon>Bacteria</taxon>
        <taxon>Pseudomonadati</taxon>
        <taxon>Bacteroidota</taxon>
        <taxon>Flavobacteriia</taxon>
        <taxon>Flavobacteriales</taxon>
        <taxon>Flavobacteriaceae</taxon>
        <taxon>Flavobacterium</taxon>
    </lineage>
</organism>
<reference evidence="5 6" key="1">
    <citation type="submission" date="2018-07" db="EMBL/GenBank/DDBJ databases">
        <title>Genomic Encyclopedia of Archaeal and Bacterial Type Strains, Phase II (KMG-II): from individual species to whole genera.</title>
        <authorList>
            <person name="Goeker M."/>
        </authorList>
    </citation>
    <scope>NUCLEOTIDE SEQUENCE [LARGE SCALE GENOMIC DNA]</scope>
    <source>
        <strain evidence="5 6">DSM 25795</strain>
    </source>
</reference>
<keyword evidence="3" id="KW-0808">Transferase</keyword>
<gene>
    <name evidence="5" type="ORF">BD847_3352</name>
</gene>
<sequence>MKEEYTLTVYTEDQIGLMNKIAIMFSRKKISLKSLNISSCEIARMFRFTIVVNETSEIVKNLTLQIEKIIDVFKCYCNSNEEIVIVQTVLYKVPTKVLMTAENFDVLLKKYSAKFVSVEKKYTFIEFTGQENEIDCLTLAFQKFELVEFVKSATISLIKSSEGFEKELKELEEQAMQFHNSKLEYPNTL</sequence>
<evidence type="ECO:0000313" key="5">
    <source>
        <dbReference type="EMBL" id="RED22722.1"/>
    </source>
</evidence>
<dbReference type="EC" id="2.2.1.6" evidence="3"/>
<comment type="similarity">
    <text evidence="3">Belongs to the acetolactate synthase small subunit family.</text>
</comment>
<comment type="pathway">
    <text evidence="3">Amino-acid biosynthesis; L-valine biosynthesis; L-valine from pyruvate: step 1/4.</text>
</comment>
<dbReference type="Pfam" id="PF22629">
    <property type="entry name" value="ACT_AHAS_ss"/>
    <property type="match status" value="1"/>
</dbReference>
<dbReference type="EMBL" id="QRDQ01000010">
    <property type="protein sequence ID" value="RED22722.1"/>
    <property type="molecule type" value="Genomic_DNA"/>
</dbReference>
<name>A0A3D9FQR3_9FLAO</name>
<dbReference type="RefSeq" id="WP_115889328.1">
    <property type="nucleotide sequence ID" value="NZ_QRDQ01000010.1"/>
</dbReference>
<comment type="function">
    <text evidence="3">Catalyzes the conversion of 2 pyruvate molecules into acetolactate in the first common step of the biosynthetic pathway of the branched-amino acids such as leucine, isoleucine, and valine.</text>
</comment>
<dbReference type="PANTHER" id="PTHR30239">
    <property type="entry name" value="ACETOLACTATE SYNTHASE SMALL SUBUNIT"/>
    <property type="match status" value="1"/>
</dbReference>
<dbReference type="GO" id="GO:0005829">
    <property type="term" value="C:cytosol"/>
    <property type="evidence" value="ECO:0007669"/>
    <property type="project" value="TreeGrafter"/>
</dbReference>
<dbReference type="Proteomes" id="UP000257004">
    <property type="component" value="Unassembled WGS sequence"/>
</dbReference>
<keyword evidence="3" id="KW-0100">Branched-chain amino acid biosynthesis</keyword>
<dbReference type="GO" id="GO:0009097">
    <property type="term" value="P:isoleucine biosynthetic process"/>
    <property type="evidence" value="ECO:0007669"/>
    <property type="project" value="UniProtKB-UniRule"/>
</dbReference>
<evidence type="ECO:0000256" key="3">
    <source>
        <dbReference type="RuleBase" id="RU368092"/>
    </source>
</evidence>
<dbReference type="InterPro" id="IPR004789">
    <property type="entry name" value="Acetalactate_synth_ssu"/>
</dbReference>